<dbReference type="EMBL" id="JARJCW010000122">
    <property type="protein sequence ID" value="KAJ7192289.1"/>
    <property type="molecule type" value="Genomic_DNA"/>
</dbReference>
<accession>A0AAD6XZM9</accession>
<protein>
    <submittedName>
        <fullName evidence="2">Uncharacterized protein</fullName>
    </submittedName>
</protein>
<name>A0AAD6XZM9_9AGAR</name>
<feature type="compositionally biased region" description="Acidic residues" evidence="1">
    <location>
        <begin position="169"/>
        <end position="189"/>
    </location>
</feature>
<gene>
    <name evidence="2" type="ORF">GGX14DRAFT_596100</name>
</gene>
<dbReference type="AlphaFoldDB" id="A0AAD6XZM9"/>
<feature type="compositionally biased region" description="Polar residues" evidence="1">
    <location>
        <begin position="148"/>
        <end position="161"/>
    </location>
</feature>
<reference evidence="2" key="1">
    <citation type="submission" date="2023-03" db="EMBL/GenBank/DDBJ databases">
        <title>Massive genome expansion in bonnet fungi (Mycena s.s.) driven by repeated elements and novel gene families across ecological guilds.</title>
        <authorList>
            <consortium name="Lawrence Berkeley National Laboratory"/>
            <person name="Harder C.B."/>
            <person name="Miyauchi S."/>
            <person name="Viragh M."/>
            <person name="Kuo A."/>
            <person name="Thoen E."/>
            <person name="Andreopoulos B."/>
            <person name="Lu D."/>
            <person name="Skrede I."/>
            <person name="Drula E."/>
            <person name="Henrissat B."/>
            <person name="Morin E."/>
            <person name="Kohler A."/>
            <person name="Barry K."/>
            <person name="LaButti K."/>
            <person name="Morin E."/>
            <person name="Salamov A."/>
            <person name="Lipzen A."/>
            <person name="Mereny Z."/>
            <person name="Hegedus B."/>
            <person name="Baldrian P."/>
            <person name="Stursova M."/>
            <person name="Weitz H."/>
            <person name="Taylor A."/>
            <person name="Grigoriev I.V."/>
            <person name="Nagy L.G."/>
            <person name="Martin F."/>
            <person name="Kauserud H."/>
        </authorList>
    </citation>
    <scope>NUCLEOTIDE SEQUENCE</scope>
    <source>
        <strain evidence="2">9144</strain>
    </source>
</reference>
<evidence type="ECO:0000313" key="2">
    <source>
        <dbReference type="EMBL" id="KAJ7192289.1"/>
    </source>
</evidence>
<organism evidence="2 3">
    <name type="scientific">Mycena pura</name>
    <dbReference type="NCBI Taxonomy" id="153505"/>
    <lineage>
        <taxon>Eukaryota</taxon>
        <taxon>Fungi</taxon>
        <taxon>Dikarya</taxon>
        <taxon>Basidiomycota</taxon>
        <taxon>Agaricomycotina</taxon>
        <taxon>Agaricomycetes</taxon>
        <taxon>Agaricomycetidae</taxon>
        <taxon>Agaricales</taxon>
        <taxon>Marasmiineae</taxon>
        <taxon>Mycenaceae</taxon>
        <taxon>Mycena</taxon>
    </lineage>
</organism>
<feature type="compositionally biased region" description="Pro residues" evidence="1">
    <location>
        <begin position="24"/>
        <end position="38"/>
    </location>
</feature>
<proteinExistence type="predicted"/>
<feature type="region of interest" description="Disordered" evidence="1">
    <location>
        <begin position="1"/>
        <end position="83"/>
    </location>
</feature>
<evidence type="ECO:0000313" key="3">
    <source>
        <dbReference type="Proteomes" id="UP001219525"/>
    </source>
</evidence>
<feature type="region of interest" description="Disordered" evidence="1">
    <location>
        <begin position="112"/>
        <end position="206"/>
    </location>
</feature>
<sequence length="206" mass="22610">MFSSAQSGSNPPAKAKRTYQKTPAPLPPVSLPPPPPPDAHNYRLLTPIHGQGSMLPLPQDAPAPFSHEQPRMRAKGQSQAQKEAVKFEAMEKLLKNLPFDNLGDFLATLFYNRPHGEPDRRGPTHATMVGTVDLGEPSDDGEDRSNDKLNSGSSFALSTDPETGRIEHFDDDGEEEENPNEPPDDEVESPDPKLNPYLDEEVVHGE</sequence>
<keyword evidence="3" id="KW-1185">Reference proteome</keyword>
<comment type="caution">
    <text evidence="2">The sequence shown here is derived from an EMBL/GenBank/DDBJ whole genome shotgun (WGS) entry which is preliminary data.</text>
</comment>
<feature type="compositionally biased region" description="Polar residues" evidence="1">
    <location>
        <begin position="1"/>
        <end position="10"/>
    </location>
</feature>
<evidence type="ECO:0000256" key="1">
    <source>
        <dbReference type="SAM" id="MobiDB-lite"/>
    </source>
</evidence>
<dbReference type="Proteomes" id="UP001219525">
    <property type="component" value="Unassembled WGS sequence"/>
</dbReference>